<dbReference type="PANTHER" id="PTHR11439:SF467">
    <property type="entry name" value="INTEGRASE CATALYTIC DOMAIN-CONTAINING PROTEIN"/>
    <property type="match status" value="1"/>
</dbReference>
<comment type="caution">
    <text evidence="3">The sequence shown here is derived from an EMBL/GenBank/DDBJ whole genome shotgun (WGS) entry which is preliminary data.</text>
</comment>
<evidence type="ECO:0000313" key="3">
    <source>
        <dbReference type="EMBL" id="CAG7719483.1"/>
    </source>
</evidence>
<sequence>MATTIRADSVDKLTGNNFNRWKWQISMVLEAADLLEVVDGTQAPPTDQADLKKWKKNDVQARSIIGYPAPEGKVLHLLKSIYGLKQSPRCWHEKFSKFLANSFGLHKSQHDPSIFIGEIQNVFVCLILYVDDGLMMSPKKDVLSSLMDGIQQTFKITKGSPTSYVGLEITRKGETGPISITQKKYIVDLLEKYNMSSCKPASVPLQPDTELTPIEPTDDSYPYRQIIGSLLFLAKCSRPDISVAVSKLAQFLNCYGEPHWKAAKGVLRYLRGTTDVGITYQSSGNMQLVAFTDSDFAGCKITRRSTSGYVVMLNDSIISWCSQKQPCVTLSSTEAEYVAVTTGAKEVMWLRSFLKELGHPQEYATDILVDNQSAIRITKNPEMHGRTKHIDVRHHFIRDLVTNQEVKLEYVPTQDQLADCLTKPLLKGKLHHNRRQLGISEVEGPSSGRRQQPTSNNFVRPLSPLMIIGLIAMFIVSASANAQSPPVLWRKSQFL</sequence>
<gene>
    <name evidence="3" type="ORF">AFUS01_LOCUS8807</name>
</gene>
<dbReference type="Proteomes" id="UP000708208">
    <property type="component" value="Unassembled WGS sequence"/>
</dbReference>
<reference evidence="3" key="1">
    <citation type="submission" date="2021-06" db="EMBL/GenBank/DDBJ databases">
        <authorList>
            <person name="Hodson N. C."/>
            <person name="Mongue J. A."/>
            <person name="Jaron S. K."/>
        </authorList>
    </citation>
    <scope>NUCLEOTIDE SEQUENCE</scope>
</reference>
<proteinExistence type="predicted"/>
<name>A0A8J2K4S5_9HEXA</name>
<dbReference type="CDD" id="cd09272">
    <property type="entry name" value="RNase_HI_RT_Ty1"/>
    <property type="match status" value="1"/>
</dbReference>
<evidence type="ECO:0000256" key="1">
    <source>
        <dbReference type="SAM" id="MobiDB-lite"/>
    </source>
</evidence>
<dbReference type="InterPro" id="IPR013103">
    <property type="entry name" value="RVT_2"/>
</dbReference>
<dbReference type="PANTHER" id="PTHR11439">
    <property type="entry name" value="GAG-POL-RELATED RETROTRANSPOSON"/>
    <property type="match status" value="1"/>
</dbReference>
<feature type="domain" description="Reverse transcriptase Ty1/copia-type" evidence="2">
    <location>
        <begin position="71"/>
        <end position="206"/>
    </location>
</feature>
<dbReference type="EMBL" id="CAJVCH010061723">
    <property type="protein sequence ID" value="CAG7719483.1"/>
    <property type="molecule type" value="Genomic_DNA"/>
</dbReference>
<feature type="region of interest" description="Disordered" evidence="1">
    <location>
        <begin position="436"/>
        <end position="457"/>
    </location>
</feature>
<dbReference type="AlphaFoldDB" id="A0A8J2K4S5"/>
<feature type="compositionally biased region" description="Polar residues" evidence="1">
    <location>
        <begin position="448"/>
        <end position="457"/>
    </location>
</feature>
<dbReference type="Pfam" id="PF07727">
    <property type="entry name" value="RVT_2"/>
    <property type="match status" value="1"/>
</dbReference>
<keyword evidence="4" id="KW-1185">Reference proteome</keyword>
<evidence type="ECO:0000259" key="2">
    <source>
        <dbReference type="Pfam" id="PF07727"/>
    </source>
</evidence>
<accession>A0A8J2K4S5</accession>
<protein>
    <recommendedName>
        <fullName evidence="2">Reverse transcriptase Ty1/copia-type domain-containing protein</fullName>
    </recommendedName>
</protein>
<evidence type="ECO:0000313" key="4">
    <source>
        <dbReference type="Proteomes" id="UP000708208"/>
    </source>
</evidence>
<dbReference type="OrthoDB" id="8056975at2759"/>
<organism evidence="3 4">
    <name type="scientific">Allacma fusca</name>
    <dbReference type="NCBI Taxonomy" id="39272"/>
    <lineage>
        <taxon>Eukaryota</taxon>
        <taxon>Metazoa</taxon>
        <taxon>Ecdysozoa</taxon>
        <taxon>Arthropoda</taxon>
        <taxon>Hexapoda</taxon>
        <taxon>Collembola</taxon>
        <taxon>Symphypleona</taxon>
        <taxon>Sminthuridae</taxon>
        <taxon>Allacma</taxon>
    </lineage>
</organism>